<dbReference type="Proteomes" id="UP001501692">
    <property type="component" value="Unassembled WGS sequence"/>
</dbReference>
<keyword evidence="4" id="KW-1185">Reference proteome</keyword>
<evidence type="ECO:0000313" key="4">
    <source>
        <dbReference type="Proteomes" id="UP001501692"/>
    </source>
</evidence>
<name>A0ABP9HPB5_9FLAO</name>
<reference evidence="4" key="1">
    <citation type="journal article" date="2019" name="Int. J. Syst. Evol. Microbiol.">
        <title>The Global Catalogue of Microorganisms (GCM) 10K type strain sequencing project: providing services to taxonomists for standard genome sequencing and annotation.</title>
        <authorList>
            <consortium name="The Broad Institute Genomics Platform"/>
            <consortium name="The Broad Institute Genome Sequencing Center for Infectious Disease"/>
            <person name="Wu L."/>
            <person name="Ma J."/>
        </authorList>
    </citation>
    <scope>NUCLEOTIDE SEQUENCE [LARGE SCALE GENOMIC DNA]</scope>
    <source>
        <strain evidence="4">JCM 18287</strain>
    </source>
</reference>
<dbReference type="InterPro" id="IPR012338">
    <property type="entry name" value="Beta-lactam/transpept-like"/>
</dbReference>
<feature type="chain" id="PRO_5045825627" description="Beta-lactamase-related domain-containing protein" evidence="1">
    <location>
        <begin position="22"/>
        <end position="330"/>
    </location>
</feature>
<evidence type="ECO:0000256" key="1">
    <source>
        <dbReference type="SAM" id="SignalP"/>
    </source>
</evidence>
<dbReference type="Pfam" id="PF00144">
    <property type="entry name" value="Beta-lactamase"/>
    <property type="match status" value="1"/>
</dbReference>
<evidence type="ECO:0000259" key="2">
    <source>
        <dbReference type="Pfam" id="PF00144"/>
    </source>
</evidence>
<dbReference type="PANTHER" id="PTHR43283:SF7">
    <property type="entry name" value="BETA-LACTAMASE-RELATED DOMAIN-CONTAINING PROTEIN"/>
    <property type="match status" value="1"/>
</dbReference>
<gene>
    <name evidence="3" type="ORF">GCM10023315_27720</name>
</gene>
<organism evidence="3 4">
    <name type="scientific">Algibacter aquimarinus</name>
    <dbReference type="NCBI Taxonomy" id="1136748"/>
    <lineage>
        <taxon>Bacteria</taxon>
        <taxon>Pseudomonadati</taxon>
        <taxon>Bacteroidota</taxon>
        <taxon>Flavobacteriia</taxon>
        <taxon>Flavobacteriales</taxon>
        <taxon>Flavobacteriaceae</taxon>
        <taxon>Algibacter</taxon>
    </lineage>
</organism>
<protein>
    <recommendedName>
        <fullName evidence="2">Beta-lactamase-related domain-containing protein</fullName>
    </recommendedName>
</protein>
<dbReference type="EMBL" id="BAABJK010000009">
    <property type="protein sequence ID" value="GAA4975469.1"/>
    <property type="molecule type" value="Genomic_DNA"/>
</dbReference>
<accession>A0ABP9HPB5</accession>
<proteinExistence type="predicted"/>
<dbReference type="SUPFAM" id="SSF56601">
    <property type="entry name" value="beta-lactamase/transpeptidase-like"/>
    <property type="match status" value="1"/>
</dbReference>
<evidence type="ECO:0000313" key="3">
    <source>
        <dbReference type="EMBL" id="GAA4975469.1"/>
    </source>
</evidence>
<dbReference type="InterPro" id="IPR001466">
    <property type="entry name" value="Beta-lactam-related"/>
</dbReference>
<keyword evidence="1" id="KW-0732">Signal</keyword>
<dbReference type="PANTHER" id="PTHR43283">
    <property type="entry name" value="BETA-LACTAMASE-RELATED"/>
    <property type="match status" value="1"/>
</dbReference>
<dbReference type="RefSeq" id="WP_345169952.1">
    <property type="nucleotide sequence ID" value="NZ_BAABJK010000009.1"/>
</dbReference>
<comment type="caution">
    <text evidence="3">The sequence shown here is derived from an EMBL/GenBank/DDBJ whole genome shotgun (WGS) entry which is preliminary data.</text>
</comment>
<dbReference type="InterPro" id="IPR050789">
    <property type="entry name" value="Diverse_Enzym_Activities"/>
</dbReference>
<feature type="domain" description="Beta-lactamase-related" evidence="2">
    <location>
        <begin position="68"/>
        <end position="314"/>
    </location>
</feature>
<dbReference type="Gene3D" id="3.40.710.10">
    <property type="entry name" value="DD-peptidase/beta-lactamase superfamily"/>
    <property type="match status" value="1"/>
</dbReference>
<sequence>MNFIKTLQLILFIAISTTAFSQKQDPEIYLPSNNGNWEKAKQQESNWNAFALKELIGYAENQNSSGLLILANGKILVEEYWIEKKDLHFEDVASIQKSVISLLCGIAISQRILDINSSVNKYIKSGWSNSDLKNENKILVKHLLSMSSGLDESLNFKYLPGEKWSYNTTAYSRLITILETITAKDIKVLTQEWLTKPIGIKDSKWIKRQGNYDNPHGYKANLRDLGRLGLLILNNGYWDGENIIKNKDYLKEAFQPSQEMNKKYGYLFWLNTELKYHSDCPDDMIIMVGAGNRNVYVFPSTNVVVVRLGRRAEKGFHNKILDLIIESMPN</sequence>
<feature type="signal peptide" evidence="1">
    <location>
        <begin position="1"/>
        <end position="21"/>
    </location>
</feature>